<feature type="compositionally biased region" description="Basic and acidic residues" evidence="1">
    <location>
        <begin position="174"/>
        <end position="183"/>
    </location>
</feature>
<evidence type="ECO:0000313" key="2">
    <source>
        <dbReference type="EMBL" id="KAF4670660.1"/>
    </source>
</evidence>
<accession>A0A7J6MHI5</accession>
<gene>
    <name evidence="2" type="ORF">FOZ61_009503</name>
</gene>
<feature type="region of interest" description="Disordered" evidence="1">
    <location>
        <begin position="143"/>
        <end position="183"/>
    </location>
</feature>
<protein>
    <submittedName>
        <fullName evidence="2">Uncharacterized protein</fullName>
    </submittedName>
</protein>
<evidence type="ECO:0000256" key="1">
    <source>
        <dbReference type="SAM" id="MobiDB-lite"/>
    </source>
</evidence>
<name>A0A7J6MHI5_PEROL</name>
<proteinExistence type="predicted"/>
<reference evidence="2 3" key="1">
    <citation type="submission" date="2020-04" db="EMBL/GenBank/DDBJ databases">
        <title>Perkinsus olseni comparative genomics.</title>
        <authorList>
            <person name="Bogema D.R."/>
        </authorList>
    </citation>
    <scope>NUCLEOTIDE SEQUENCE [LARGE SCALE GENOMIC DNA]</scope>
    <source>
        <strain evidence="2">ATCC PRA-179</strain>
    </source>
</reference>
<feature type="compositionally biased region" description="Basic and acidic residues" evidence="1">
    <location>
        <begin position="277"/>
        <end position="299"/>
    </location>
</feature>
<evidence type="ECO:0000313" key="3">
    <source>
        <dbReference type="Proteomes" id="UP000570595"/>
    </source>
</evidence>
<dbReference type="Pfam" id="PF15346">
    <property type="entry name" value="ARGLU"/>
    <property type="match status" value="1"/>
</dbReference>
<feature type="compositionally biased region" description="Polar residues" evidence="1">
    <location>
        <begin position="312"/>
        <end position="327"/>
    </location>
</feature>
<organism evidence="2 3">
    <name type="scientific">Perkinsus olseni</name>
    <name type="common">Perkinsus atlanticus</name>
    <dbReference type="NCBI Taxonomy" id="32597"/>
    <lineage>
        <taxon>Eukaryota</taxon>
        <taxon>Sar</taxon>
        <taxon>Alveolata</taxon>
        <taxon>Perkinsozoa</taxon>
        <taxon>Perkinsea</taxon>
        <taxon>Perkinsida</taxon>
        <taxon>Perkinsidae</taxon>
        <taxon>Perkinsus</taxon>
    </lineage>
</organism>
<sequence>MSARRLERVILATEFGFRSIKLIELRASSTCRVADDFVKRFLPSFKYHNASLEFKYTSVDEAKGSKKPQQKDGQQGEGSALPEGLDVHKDVVIIDFNDNHRQVLGLHLYPQASLLAQRILRLDRERDILQRIEIGRGIAAESRTPLGADGRGERRRKNARDGVTDRSGSGAKSGVRESTGERFERKVKRRLEEEINRRVEDGLKDEKFQKEMGQAVDEARSGARKKMLEEVEAEKVSIQKEFDKKLEAAKEPASRNESTVEDASSVSVTKVQESEAEALRKEKKLERLRRIAEEREKRMQSGLSPKQAPAAATSSRTKSNSGPSISFSLKKPGR</sequence>
<dbReference type="OrthoDB" id="443767at2759"/>
<dbReference type="EMBL" id="JABAHT010000007">
    <property type="protein sequence ID" value="KAF4670660.1"/>
    <property type="molecule type" value="Genomic_DNA"/>
</dbReference>
<feature type="region of interest" description="Disordered" evidence="1">
    <location>
        <begin position="61"/>
        <end position="82"/>
    </location>
</feature>
<feature type="compositionally biased region" description="Polar residues" evidence="1">
    <location>
        <begin position="255"/>
        <end position="271"/>
    </location>
</feature>
<dbReference type="InterPro" id="IPR033371">
    <property type="entry name" value="ARGLU1"/>
</dbReference>
<dbReference type="AlphaFoldDB" id="A0A7J6MHI5"/>
<dbReference type="Proteomes" id="UP000570595">
    <property type="component" value="Unassembled WGS sequence"/>
</dbReference>
<comment type="caution">
    <text evidence="2">The sequence shown here is derived from an EMBL/GenBank/DDBJ whole genome shotgun (WGS) entry which is preliminary data.</text>
</comment>
<feature type="region of interest" description="Disordered" evidence="1">
    <location>
        <begin position="246"/>
        <end position="334"/>
    </location>
</feature>